<dbReference type="InterPro" id="IPR018490">
    <property type="entry name" value="cNMP-bd_dom_sf"/>
</dbReference>
<dbReference type="InterPro" id="IPR014710">
    <property type="entry name" value="RmlC-like_jellyroll"/>
</dbReference>
<evidence type="ECO:0000256" key="1">
    <source>
        <dbReference type="ARBA" id="ARBA00023159"/>
    </source>
</evidence>
<proteinExistence type="predicted"/>
<feature type="domain" description="Cyclic nucleotide-binding" evidence="2">
    <location>
        <begin position="24"/>
        <end position="112"/>
    </location>
</feature>
<comment type="caution">
    <text evidence="3">The sequence shown here is derived from an EMBL/GenBank/DDBJ whole genome shotgun (WGS) entry which is preliminary data.</text>
</comment>
<evidence type="ECO:0000259" key="2">
    <source>
        <dbReference type="Pfam" id="PF00027"/>
    </source>
</evidence>
<dbReference type="SUPFAM" id="SSF51206">
    <property type="entry name" value="cAMP-binding domain-like"/>
    <property type="match status" value="1"/>
</dbReference>
<protein>
    <submittedName>
        <fullName evidence="3">Cyclic nucleotide-binding domain protein</fullName>
    </submittedName>
</protein>
<dbReference type="InterPro" id="IPR000595">
    <property type="entry name" value="cNMP-bd_dom"/>
</dbReference>
<keyword evidence="1" id="KW-0010">Activator</keyword>
<evidence type="ECO:0000313" key="4">
    <source>
        <dbReference type="Proteomes" id="UP000010119"/>
    </source>
</evidence>
<dbReference type="STRING" id="525367.HMPREF0556_11361"/>
<sequence length="233" mass="27655">MLNELITFLTTNVMLANEYTKKEFWRAEEVIYQYKAPLSPDYFSFIEQGAARMEIFQEGEWVPIHLLGAESFCGIEHFVNEQLRSPFFEYRVMALTDGKVFRVQKNYFLDHMFANPQYMQLMLQQVSSFLVYMTHQHYYSKSTIEKKIANELVELTWMNLGLSPEKVNRMLVFPDYVNESYLAKLLQLDKSEITIVFKKWREEQLLLKQSPIVLDYVSLQKKSSFSEKITTQN</sequence>
<dbReference type="EMBL" id="ACCR02000003">
    <property type="protein sequence ID" value="EFI84808.1"/>
    <property type="molecule type" value="Genomic_DNA"/>
</dbReference>
<dbReference type="Proteomes" id="UP000010119">
    <property type="component" value="Unassembled WGS sequence"/>
</dbReference>
<dbReference type="AlphaFoldDB" id="D7UW80"/>
<keyword evidence="4" id="KW-1185">Reference proteome</keyword>
<dbReference type="Gene3D" id="2.60.120.10">
    <property type="entry name" value="Jelly Rolls"/>
    <property type="match status" value="1"/>
</dbReference>
<dbReference type="eggNOG" id="COG0664">
    <property type="taxonomic scope" value="Bacteria"/>
</dbReference>
<evidence type="ECO:0000313" key="3">
    <source>
        <dbReference type="EMBL" id="EFI84808.1"/>
    </source>
</evidence>
<dbReference type="HOGENOM" id="CLU_1188801_0_0_9"/>
<accession>D7UW80</accession>
<dbReference type="Pfam" id="PF00027">
    <property type="entry name" value="cNMP_binding"/>
    <property type="match status" value="1"/>
</dbReference>
<gene>
    <name evidence="3" type="ORF">HMPREF0556_11361</name>
</gene>
<dbReference type="RefSeq" id="WP_003758919.1">
    <property type="nucleotide sequence ID" value="NZ_GL538353.1"/>
</dbReference>
<organism evidence="3 4">
    <name type="scientific">Listeria grayi DSM 20601</name>
    <dbReference type="NCBI Taxonomy" id="525367"/>
    <lineage>
        <taxon>Bacteria</taxon>
        <taxon>Bacillati</taxon>
        <taxon>Bacillota</taxon>
        <taxon>Bacilli</taxon>
        <taxon>Bacillales</taxon>
        <taxon>Listeriaceae</taxon>
        <taxon>Listeria</taxon>
    </lineage>
</organism>
<name>D7UW80_LISGR</name>
<reference evidence="3" key="1">
    <citation type="submission" date="2010-06" db="EMBL/GenBank/DDBJ databases">
        <authorList>
            <person name="Muzny D."/>
            <person name="Qin X."/>
            <person name="Buhay C."/>
            <person name="Dugan-Rocha S."/>
            <person name="Ding Y."/>
            <person name="Chen G."/>
            <person name="Hawes A."/>
            <person name="Holder M."/>
            <person name="Jhangiani S."/>
            <person name="Johnson A."/>
            <person name="Khan Z."/>
            <person name="Li Z."/>
            <person name="Liu W."/>
            <person name="Liu X."/>
            <person name="Perez L."/>
            <person name="Shen H."/>
            <person name="Wang Q."/>
            <person name="Watt J."/>
            <person name="Xi L."/>
            <person name="Xin Y."/>
            <person name="Zhou J."/>
            <person name="Deng J."/>
            <person name="Jiang H."/>
            <person name="Liu Y."/>
            <person name="Qu J."/>
            <person name="Song X.-Z."/>
            <person name="Zhang L."/>
            <person name="Villasana D."/>
            <person name="Johnson A."/>
            <person name="Liu J."/>
            <person name="Liyanage D."/>
            <person name="Lorensuhewa L."/>
            <person name="Robinson T."/>
            <person name="Song A."/>
            <person name="Song B.-B."/>
            <person name="Dinh H."/>
            <person name="Thornton R."/>
            <person name="Coyle M."/>
            <person name="Francisco L."/>
            <person name="Jackson L."/>
            <person name="Javaid M."/>
            <person name="Korchina V."/>
            <person name="Kovar C."/>
            <person name="Mata R."/>
            <person name="Mathew T."/>
            <person name="Ngo R."/>
            <person name="Nguyen L."/>
            <person name="Nguyen N."/>
            <person name="Okwuonu G."/>
            <person name="Ongeri F."/>
            <person name="Pham C."/>
            <person name="Simmons D."/>
            <person name="Wilczek-Boney K."/>
            <person name="Hale W."/>
            <person name="Jakkamsetti A."/>
            <person name="Pham P."/>
            <person name="Ruth R."/>
            <person name="San Lucas F."/>
            <person name="Warren J."/>
            <person name="Zhang J."/>
            <person name="Zhao Z."/>
            <person name="Zhou C."/>
            <person name="Zhu D."/>
            <person name="Lee S."/>
            <person name="Bess C."/>
            <person name="Blankenburg K."/>
            <person name="Forbes L."/>
            <person name="Fu Q."/>
            <person name="Gubbala S."/>
            <person name="Hirani K."/>
            <person name="Jayaseelan J.C."/>
            <person name="Lara F."/>
            <person name="Munidasa M."/>
            <person name="Palculict T."/>
            <person name="Patil S."/>
            <person name="Pu L.-L."/>
            <person name="Saada N."/>
            <person name="Tang L."/>
            <person name="Weissenberger G."/>
            <person name="Zhu Y."/>
            <person name="Hemphill L."/>
            <person name="Shang Y."/>
            <person name="Youmans B."/>
            <person name="Ayvaz T."/>
            <person name="Ross M."/>
            <person name="Santibanez J."/>
            <person name="Aqrawi P."/>
            <person name="Gross S."/>
            <person name="Joshi V."/>
            <person name="Fowler G."/>
            <person name="Nazareth L."/>
            <person name="Reid J."/>
            <person name="Worley K."/>
            <person name="Petrosino J."/>
            <person name="Highlander S."/>
            <person name="Gibbs R."/>
        </authorList>
    </citation>
    <scope>NUCLEOTIDE SEQUENCE [LARGE SCALE GENOMIC DNA]</scope>
    <source>
        <strain evidence="3">DSM 20601</strain>
    </source>
</reference>